<dbReference type="Proteomes" id="UP000179807">
    <property type="component" value="Unassembled WGS sequence"/>
</dbReference>
<reference evidence="2" key="1">
    <citation type="submission" date="2016-10" db="EMBL/GenBank/DDBJ databases">
        <authorList>
            <person name="Benchimol M."/>
            <person name="Almeida L.G."/>
            <person name="Vasconcelos A.T."/>
            <person name="Perreira-Neves A."/>
            <person name="Rosa I.A."/>
            <person name="Tasca T."/>
            <person name="Bogo M.R."/>
            <person name="de Souza W."/>
        </authorList>
    </citation>
    <scope>NUCLEOTIDE SEQUENCE [LARGE SCALE GENOMIC DNA]</scope>
    <source>
        <strain evidence="2">K</strain>
    </source>
</reference>
<evidence type="ECO:0000313" key="3">
    <source>
        <dbReference type="Proteomes" id="UP000179807"/>
    </source>
</evidence>
<dbReference type="RefSeq" id="XP_068356583.1">
    <property type="nucleotide sequence ID" value="XM_068493244.1"/>
</dbReference>
<gene>
    <name evidence="2" type="ORF">TRFO_06691</name>
</gene>
<keyword evidence="1" id="KW-1133">Transmembrane helix</keyword>
<dbReference type="GeneID" id="94827948"/>
<proteinExistence type="predicted"/>
<dbReference type="AlphaFoldDB" id="A0A1J4JWD3"/>
<evidence type="ECO:0000256" key="1">
    <source>
        <dbReference type="SAM" id="Phobius"/>
    </source>
</evidence>
<accession>A0A1J4JWD3</accession>
<evidence type="ECO:0000313" key="2">
    <source>
        <dbReference type="EMBL" id="OHT03447.1"/>
    </source>
</evidence>
<dbReference type="VEuPathDB" id="TrichDB:TRFO_06691"/>
<protein>
    <submittedName>
        <fullName evidence="2">Uncharacterized protein</fullName>
    </submittedName>
</protein>
<name>A0A1J4JWD3_9EUKA</name>
<keyword evidence="3" id="KW-1185">Reference proteome</keyword>
<feature type="transmembrane region" description="Helical" evidence="1">
    <location>
        <begin position="665"/>
        <end position="687"/>
    </location>
</feature>
<keyword evidence="1" id="KW-0472">Membrane</keyword>
<keyword evidence="1" id="KW-0812">Transmembrane</keyword>
<dbReference type="EMBL" id="MLAK01000827">
    <property type="protein sequence ID" value="OHT03447.1"/>
    <property type="molecule type" value="Genomic_DNA"/>
</dbReference>
<comment type="caution">
    <text evidence="2">The sequence shown here is derived from an EMBL/GenBank/DDBJ whole genome shotgun (WGS) entry which is preliminary data.</text>
</comment>
<sequence length="693" mass="78124">MVFLFLKLLSATLYQPNDYGELVEEAGLSFEVNGKSLLIFNNPSQFEIKTPYGILADNFSVIIYDKSTITIKLKDNSASILCYFTIFDYSNYNNCYDMYTYAGNNSLTYTISKEENSDLKLQHYRNSYIFVASQNIHEINFYTSQFPASPNFYIKIFTPNGTEKAELFLTNEEKLTGRSFVMYLHTDGSKLSGSGGIKSSEIKSLVNDTNYDFISDQKSIPLTIKPTEPGDYQFLLTEKTLFTFPNDTIVIFHNPINFTGIYKEIPVLGLGKNVFKVRMNTPVIVTPNEEATLYLTVVDLSNYDCFSTEVYIGSNFIYNVGVTSRANNTMIPSKKMCQVFSSANKMNFHFYKSNEDNDNEFIVNNITLSSKDSISVTAKTVISTFKCNKFEGSAGIEKYSVEEEICTDCVSGDFSDLSENDYQIPISKDGFSMKISGNSFIVLHNPNHFDRKFESIGKVFNNFTSMNATYPGVLTLKPKAGNENQIAYFVVYPTTLTRARCNTLDAWAGRDASFAIVYSNDTYNVSMIPNQNVCVLFTAAEVQNYRFFTKNITDSSEYLNIYSSDESHILKMQHTTVFLYRARTVLMKWNSGLLSITSQRDAVGLYKTKIHKKIEGLQSYDRFIQGSGLYSFISQTYCGKMTSPPFEYKEISPIPEEKGLDAGQIAGIVVGCVVFVSVTITIVLCLVKKKSVA</sequence>
<organism evidence="2 3">
    <name type="scientific">Tritrichomonas foetus</name>
    <dbReference type="NCBI Taxonomy" id="1144522"/>
    <lineage>
        <taxon>Eukaryota</taxon>
        <taxon>Metamonada</taxon>
        <taxon>Parabasalia</taxon>
        <taxon>Tritrichomonadida</taxon>
        <taxon>Tritrichomonadidae</taxon>
        <taxon>Tritrichomonas</taxon>
    </lineage>
</organism>